<name>A0A376B9H5_9ASCO</name>
<evidence type="ECO:0000256" key="8">
    <source>
        <dbReference type="ARBA" id="ARBA00023136"/>
    </source>
</evidence>
<dbReference type="GO" id="GO:0015031">
    <property type="term" value="P:protein transport"/>
    <property type="evidence" value="ECO:0007669"/>
    <property type="project" value="UniProtKB-KW"/>
</dbReference>
<feature type="domain" description="Vta1 C-terminal" evidence="11">
    <location>
        <begin position="299"/>
        <end position="334"/>
    </location>
</feature>
<dbReference type="GO" id="GO:0005771">
    <property type="term" value="C:multivesicular body"/>
    <property type="evidence" value="ECO:0007669"/>
    <property type="project" value="TreeGrafter"/>
</dbReference>
<evidence type="ECO:0000256" key="2">
    <source>
        <dbReference type="ARBA" id="ARBA00004496"/>
    </source>
</evidence>
<dbReference type="GO" id="GO:0010008">
    <property type="term" value="C:endosome membrane"/>
    <property type="evidence" value="ECO:0007669"/>
    <property type="project" value="UniProtKB-SubCell"/>
</dbReference>
<dbReference type="Gene3D" id="1.25.40.270">
    <property type="entry name" value="Vacuolar protein sorting-associated protein vta1"/>
    <property type="match status" value="1"/>
</dbReference>
<keyword evidence="4" id="KW-0813">Transport</keyword>
<keyword evidence="6" id="KW-0967">Endosome</keyword>
<gene>
    <name evidence="12" type="ORF">SCODWIG_03063</name>
</gene>
<dbReference type="PANTHER" id="PTHR46009:SF1">
    <property type="entry name" value="VACUOLAR PROTEIN SORTING-ASSOCIATED PROTEIN VTA1 HOMOLOG"/>
    <property type="match status" value="1"/>
</dbReference>
<evidence type="ECO:0000256" key="3">
    <source>
        <dbReference type="ARBA" id="ARBA00007895"/>
    </source>
</evidence>
<feature type="compositionally biased region" description="Low complexity" evidence="9">
    <location>
        <begin position="250"/>
        <end position="259"/>
    </location>
</feature>
<dbReference type="InterPro" id="IPR041212">
    <property type="entry name" value="Vta1_C"/>
</dbReference>
<evidence type="ECO:0000256" key="9">
    <source>
        <dbReference type="SAM" id="MobiDB-lite"/>
    </source>
</evidence>
<dbReference type="InterPro" id="IPR044538">
    <property type="entry name" value="Vta1-like"/>
</dbReference>
<evidence type="ECO:0000313" key="12">
    <source>
        <dbReference type="EMBL" id="SSD61302.1"/>
    </source>
</evidence>
<comment type="subcellular location">
    <subcellularLocation>
        <location evidence="2">Cytoplasm</location>
    </subcellularLocation>
    <subcellularLocation>
        <location evidence="1">Endosome membrane</location>
        <topology evidence="1">Peripheral membrane protein</topology>
    </subcellularLocation>
</comment>
<feature type="domain" description="Vta1/callose synthase N-terminal" evidence="10">
    <location>
        <begin position="5"/>
        <end position="165"/>
    </location>
</feature>
<dbReference type="Pfam" id="PF04652">
    <property type="entry name" value="Vta1"/>
    <property type="match status" value="1"/>
</dbReference>
<evidence type="ECO:0000259" key="11">
    <source>
        <dbReference type="Pfam" id="PF18097"/>
    </source>
</evidence>
<dbReference type="Pfam" id="PF18097">
    <property type="entry name" value="Vta1_C"/>
    <property type="match status" value="1"/>
</dbReference>
<keyword evidence="7" id="KW-0653">Protein transport</keyword>
<dbReference type="Gene3D" id="1.20.5.420">
    <property type="entry name" value="Immunoglobulin FC, subunit C"/>
    <property type="match status" value="1"/>
</dbReference>
<dbReference type="InterPro" id="IPR039431">
    <property type="entry name" value="Vta1/CALS_N"/>
</dbReference>
<evidence type="ECO:0000313" key="13">
    <source>
        <dbReference type="Proteomes" id="UP000262825"/>
    </source>
</evidence>
<evidence type="ECO:0008006" key="14">
    <source>
        <dbReference type="Google" id="ProtNLM"/>
    </source>
</evidence>
<feature type="region of interest" description="Disordered" evidence="9">
    <location>
        <begin position="211"/>
        <end position="259"/>
    </location>
</feature>
<dbReference type="EMBL" id="UFAJ01000644">
    <property type="protein sequence ID" value="SSD61302.1"/>
    <property type="molecule type" value="Genomic_DNA"/>
</dbReference>
<keyword evidence="5" id="KW-0963">Cytoplasm</keyword>
<protein>
    <recommendedName>
        <fullName evidence="14">Vacuolar protein sorting-associated protein VTA1</fullName>
    </recommendedName>
</protein>
<dbReference type="AlphaFoldDB" id="A0A376B9H5"/>
<organism evidence="12 13">
    <name type="scientific">Saccharomycodes ludwigii</name>
    <dbReference type="NCBI Taxonomy" id="36035"/>
    <lineage>
        <taxon>Eukaryota</taxon>
        <taxon>Fungi</taxon>
        <taxon>Dikarya</taxon>
        <taxon>Ascomycota</taxon>
        <taxon>Saccharomycotina</taxon>
        <taxon>Saccharomycetes</taxon>
        <taxon>Saccharomycodales</taxon>
        <taxon>Saccharomycodaceae</taxon>
        <taxon>Saccharomycodes</taxon>
    </lineage>
</organism>
<feature type="region of interest" description="Disordered" evidence="9">
    <location>
        <begin position="180"/>
        <end position="199"/>
    </location>
</feature>
<proteinExistence type="inferred from homology"/>
<reference evidence="13" key="1">
    <citation type="submission" date="2018-06" db="EMBL/GenBank/DDBJ databases">
        <authorList>
            <person name="Guldener U."/>
        </authorList>
    </citation>
    <scope>NUCLEOTIDE SEQUENCE [LARGE SCALE GENOMIC DNA]</scope>
    <source>
        <strain evidence="13">UTAD17</strain>
    </source>
</reference>
<dbReference type="GO" id="GO:0032511">
    <property type="term" value="P:late endosome to vacuole transport via multivesicular body sorting pathway"/>
    <property type="evidence" value="ECO:0007669"/>
    <property type="project" value="InterPro"/>
</dbReference>
<evidence type="ECO:0000259" key="10">
    <source>
        <dbReference type="Pfam" id="PF04652"/>
    </source>
</evidence>
<evidence type="ECO:0000256" key="5">
    <source>
        <dbReference type="ARBA" id="ARBA00022490"/>
    </source>
</evidence>
<dbReference type="Proteomes" id="UP000262825">
    <property type="component" value="Unassembled WGS sequence"/>
</dbReference>
<feature type="compositionally biased region" description="Acidic residues" evidence="9">
    <location>
        <begin position="223"/>
        <end position="235"/>
    </location>
</feature>
<dbReference type="InterPro" id="IPR023175">
    <property type="entry name" value="Vta1/CALS_N_sf"/>
</dbReference>
<dbReference type="VEuPathDB" id="FungiDB:SCODWIG_03063"/>
<comment type="similarity">
    <text evidence="3">Belongs to the VTA1 family.</text>
</comment>
<keyword evidence="13" id="KW-1185">Reference proteome</keyword>
<accession>A0A376B9H5</accession>
<sequence length="341" mass="38652">MSVLKRIFREINEFDQSGLSLISYYLKLYVVSLIIKQDSDRSVAVNLLDQVESFKLSITEENVAEYSVIHDIEGKGKIYVLNFTAKLYNSLLKTQQEELTQSSGVITDKDTEDKNNKKIDKIEELIKGLWCCIDLYSMLQDTWPDLKENCGKNIKFCKICIKKLLHEKKSMEEVILDKELSKEDKETQETGSEDPMKKSLSEINGIVDPAVSARGDGRKLPDFVDDTDTDDDDAIETSTKGQTDDEVALPSKIPSPIPTKISSTISADAPQIEKKQEIHHYQAPLTEVEIREMMNFSSLITKAQKHSKFAISAMNYDDVDTAITELEQALKILEILKNDKK</sequence>
<evidence type="ECO:0000256" key="7">
    <source>
        <dbReference type="ARBA" id="ARBA00022927"/>
    </source>
</evidence>
<evidence type="ECO:0000256" key="6">
    <source>
        <dbReference type="ARBA" id="ARBA00022753"/>
    </source>
</evidence>
<evidence type="ECO:0000256" key="4">
    <source>
        <dbReference type="ARBA" id="ARBA00022448"/>
    </source>
</evidence>
<keyword evidence="8" id="KW-0472">Membrane</keyword>
<dbReference type="PANTHER" id="PTHR46009">
    <property type="entry name" value="VACUOLAR PROTEIN SORTING-ASSOCIATED PROTEIN VTA1 HOMOLOG"/>
    <property type="match status" value="1"/>
</dbReference>
<evidence type="ECO:0000256" key="1">
    <source>
        <dbReference type="ARBA" id="ARBA00004481"/>
    </source>
</evidence>